<proteinExistence type="evidence at transcript level"/>
<evidence type="ECO:0000256" key="1">
    <source>
        <dbReference type="ARBA" id="ARBA00000707"/>
    </source>
</evidence>
<feature type="domain" description="Ubiquitin-like" evidence="8">
    <location>
        <begin position="8"/>
        <end position="76"/>
    </location>
</feature>
<dbReference type="Gene3D" id="3.90.70.10">
    <property type="entry name" value="Cysteine proteinases"/>
    <property type="match status" value="1"/>
</dbReference>
<dbReference type="PROSITE" id="PS00973">
    <property type="entry name" value="USP_2"/>
    <property type="match status" value="1"/>
</dbReference>
<evidence type="ECO:0000256" key="5">
    <source>
        <dbReference type="ARBA" id="ARBA00022801"/>
    </source>
</evidence>
<dbReference type="EC" id="3.4.19.12" evidence="7"/>
<dbReference type="CDD" id="cd16104">
    <property type="entry name" value="Ubl_USP14_like"/>
    <property type="match status" value="1"/>
</dbReference>
<dbReference type="OrthoDB" id="5976447at2759"/>
<evidence type="ECO:0000313" key="10">
    <source>
        <dbReference type="EMBL" id="CDG70718.1"/>
    </source>
</evidence>
<dbReference type="CDD" id="cd02657">
    <property type="entry name" value="Peptidase_C19A"/>
    <property type="match status" value="1"/>
</dbReference>
<organism evidence="10">
    <name type="scientific">Hydra vulgaris</name>
    <name type="common">Hydra</name>
    <name type="synonym">Hydra attenuata</name>
    <dbReference type="NCBI Taxonomy" id="6087"/>
    <lineage>
        <taxon>Eukaryota</taxon>
        <taxon>Metazoa</taxon>
        <taxon>Cnidaria</taxon>
        <taxon>Hydrozoa</taxon>
        <taxon>Hydroidolina</taxon>
        <taxon>Anthoathecata</taxon>
        <taxon>Aplanulata</taxon>
        <taxon>Hydridae</taxon>
        <taxon>Hydra</taxon>
    </lineage>
</organism>
<feature type="non-terminal residue" evidence="10">
    <location>
        <position position="1"/>
    </location>
</feature>
<dbReference type="AlphaFoldDB" id="T2MEN1"/>
<dbReference type="PANTHER" id="PTHR43982:SF1">
    <property type="entry name" value="UBIQUITIN CARBOXYL-TERMINAL HYDROLASE 14"/>
    <property type="match status" value="1"/>
</dbReference>
<dbReference type="InterPro" id="IPR028889">
    <property type="entry name" value="USP"/>
</dbReference>
<comment type="catalytic activity">
    <reaction evidence="1 7">
        <text>Thiol-dependent hydrolysis of ester, thioester, amide, peptide and isopeptide bonds formed by the C-terminal Gly of ubiquitin (a 76-residue protein attached to proteins as an intracellular targeting signal).</text>
        <dbReference type="EC" id="3.4.19.12"/>
    </reaction>
</comment>
<dbReference type="SUPFAM" id="SSF54236">
    <property type="entry name" value="Ubiquitin-like"/>
    <property type="match status" value="1"/>
</dbReference>
<dbReference type="PANTHER" id="PTHR43982">
    <property type="entry name" value="UBIQUITIN CARBOXYL-TERMINAL HYDROLASE"/>
    <property type="match status" value="1"/>
</dbReference>
<evidence type="ECO:0000256" key="3">
    <source>
        <dbReference type="ARBA" id="ARBA00022670"/>
    </source>
</evidence>
<keyword evidence="6 7" id="KW-0788">Thiol protease</keyword>
<dbReference type="InterPro" id="IPR038765">
    <property type="entry name" value="Papain-like_cys_pep_sf"/>
</dbReference>
<dbReference type="GO" id="GO:0043161">
    <property type="term" value="P:proteasome-mediated ubiquitin-dependent protein catabolic process"/>
    <property type="evidence" value="ECO:0007669"/>
    <property type="project" value="InterPro"/>
</dbReference>
<dbReference type="SMART" id="SM00213">
    <property type="entry name" value="UBQ"/>
    <property type="match status" value="1"/>
</dbReference>
<dbReference type="GO" id="GO:0004843">
    <property type="term" value="F:cysteine-type deubiquitinase activity"/>
    <property type="evidence" value="ECO:0007669"/>
    <property type="project" value="UniProtKB-UniRule"/>
</dbReference>
<dbReference type="PROSITE" id="PS50235">
    <property type="entry name" value="USP_3"/>
    <property type="match status" value="1"/>
</dbReference>
<dbReference type="Gene3D" id="3.10.20.90">
    <property type="entry name" value="Phosphatidylinositol 3-kinase Catalytic Subunit, Chain A, domain 1"/>
    <property type="match status" value="1"/>
</dbReference>
<keyword evidence="5 7" id="KW-0378">Hydrolase</keyword>
<evidence type="ECO:0000256" key="7">
    <source>
        <dbReference type="RuleBase" id="RU366025"/>
    </source>
</evidence>
<dbReference type="GO" id="GO:0061136">
    <property type="term" value="P:regulation of proteasomal protein catabolic process"/>
    <property type="evidence" value="ECO:0007669"/>
    <property type="project" value="TreeGrafter"/>
</dbReference>
<dbReference type="InterPro" id="IPR001394">
    <property type="entry name" value="Peptidase_C19_UCH"/>
</dbReference>
<dbReference type="InterPro" id="IPR018200">
    <property type="entry name" value="USP_CS"/>
</dbReference>
<dbReference type="InterPro" id="IPR029071">
    <property type="entry name" value="Ubiquitin-like_domsf"/>
</dbReference>
<reference evidence="10" key="1">
    <citation type="journal article" date="2013" name="Genome Biol. Evol.">
        <title>Punctuated emergences of genetic and phenotypic innovations in eumetazoan, bilaterian, euteleostome, and hominidae ancestors.</title>
        <authorList>
            <person name="Wenger Y."/>
            <person name="Galliot B."/>
        </authorList>
    </citation>
    <scope>NUCLEOTIDE SEQUENCE</scope>
    <source>
        <tissue evidence="10">Whole animals</tissue>
    </source>
</reference>
<dbReference type="Pfam" id="PF00443">
    <property type="entry name" value="UCH"/>
    <property type="match status" value="1"/>
</dbReference>
<dbReference type="InterPro" id="IPR000626">
    <property type="entry name" value="Ubiquitin-like_dom"/>
</dbReference>
<keyword evidence="3 7" id="KW-0645">Protease</keyword>
<evidence type="ECO:0000259" key="9">
    <source>
        <dbReference type="PROSITE" id="PS50235"/>
    </source>
</evidence>
<evidence type="ECO:0000256" key="6">
    <source>
        <dbReference type="ARBA" id="ARBA00022807"/>
    </source>
</evidence>
<dbReference type="FunFam" id="3.90.70.10:FF:000032">
    <property type="entry name" value="Ubiquitin carboxyl-terminal hydrolase 14"/>
    <property type="match status" value="1"/>
</dbReference>
<accession>T2MEN1</accession>
<dbReference type="PROSITE" id="PS50053">
    <property type="entry name" value="UBIQUITIN_2"/>
    <property type="match status" value="1"/>
</dbReference>
<sequence>LGKNMATYSVHVKWGKEKFDNVEVNTAEPPELFQAQLFALSGVPIQRQKIMGKGKTLKNDSWDGFTLKDGMTLLMMGSNELVPTPQLGTKFIEDMSSTELNKASSFPAGLTNLGNTCYMNATIQCLKNVPELKQALERYDGKLNIGSIMSMPSDAITISLRDLYNVMNKTSAAVPPIMFLQVLHAVFPHFAEKSEQGGFMQQDANECWTQLIRMLQQRLPPLKTDSDSNLHKSSFIDQYFGISFKTVLKCDETDLEAETTLTEHFYQLSCFISQDIKYLNSGLKSRLKETITKASPVLGKDALYTKSSLISRLPAYLTIQFVRFFYKEKEKVNAKILKDIKFPMTLDVFELCSSELQEKLKPMRDKFKEEEDKRANEKLLQISIAANNKKLPFEFSDDIGSNNSGYYELSAVLTHRGRSSSSGHYVAWIRKQEGLDEWLMCDDDNVYAVTSEDILKLSGGGDWHCAYVLLYSPKSLIVADEKNDHH</sequence>
<dbReference type="GO" id="GO:0070628">
    <property type="term" value="F:proteasome binding"/>
    <property type="evidence" value="ECO:0007669"/>
    <property type="project" value="TreeGrafter"/>
</dbReference>
<protein>
    <recommendedName>
        <fullName evidence="7">Ubiquitin carboxyl-terminal hydrolase</fullName>
        <ecNumber evidence="7">3.4.19.12</ecNumber>
    </recommendedName>
</protein>
<dbReference type="GO" id="GO:0016579">
    <property type="term" value="P:protein deubiquitination"/>
    <property type="evidence" value="ECO:0007669"/>
    <property type="project" value="InterPro"/>
</dbReference>
<evidence type="ECO:0000256" key="2">
    <source>
        <dbReference type="ARBA" id="ARBA00008739"/>
    </source>
</evidence>
<name>T2MEN1_HYDVU</name>
<evidence type="ECO:0000259" key="8">
    <source>
        <dbReference type="PROSITE" id="PS50053"/>
    </source>
</evidence>
<comment type="similarity">
    <text evidence="2">Belongs to the peptidase C19 family. USP14/UBP6 subfamily.</text>
</comment>
<dbReference type="SUPFAM" id="SSF54001">
    <property type="entry name" value="Cysteine proteinases"/>
    <property type="match status" value="1"/>
</dbReference>
<gene>
    <name evidence="10" type="primary">USP14</name>
</gene>
<feature type="domain" description="USP" evidence="9">
    <location>
        <begin position="108"/>
        <end position="474"/>
    </location>
</feature>
<dbReference type="InterPro" id="IPR044635">
    <property type="entry name" value="UBP14-like"/>
</dbReference>
<evidence type="ECO:0000256" key="4">
    <source>
        <dbReference type="ARBA" id="ARBA00022786"/>
    </source>
</evidence>
<dbReference type="PROSITE" id="PS00972">
    <property type="entry name" value="USP_1"/>
    <property type="match status" value="1"/>
</dbReference>
<dbReference type="EMBL" id="HAAD01004486">
    <property type="protein sequence ID" value="CDG70718.1"/>
    <property type="molecule type" value="mRNA"/>
</dbReference>
<keyword evidence="4 7" id="KW-0833">Ubl conjugation pathway</keyword>